<evidence type="ECO:0000313" key="3">
    <source>
        <dbReference type="Proteomes" id="UP000635983"/>
    </source>
</evidence>
<evidence type="ECO:0000256" key="1">
    <source>
        <dbReference type="SAM" id="SignalP"/>
    </source>
</evidence>
<keyword evidence="1" id="KW-0732">Signal</keyword>
<reference evidence="2" key="2">
    <citation type="submission" date="2020-09" db="EMBL/GenBank/DDBJ databases">
        <authorList>
            <person name="Sun Q."/>
            <person name="Ohkuma M."/>
        </authorList>
    </citation>
    <scope>NUCLEOTIDE SEQUENCE</scope>
    <source>
        <strain evidence="2">JCM 30078</strain>
    </source>
</reference>
<sequence length="104" mass="11080">MRKQLIVASLAVCLPVTSALAAGWRDFATSAGISASLYSTFRDHKMVYAAKDDASSFVASNGEIRGPYLESVLNQVRSENPGSTADDMEIATAILTAQEPVAER</sequence>
<protein>
    <submittedName>
        <fullName evidence="2">Ribonucleotide reductase</fullName>
    </submittedName>
</protein>
<keyword evidence="3" id="KW-1185">Reference proteome</keyword>
<evidence type="ECO:0000313" key="2">
    <source>
        <dbReference type="EMBL" id="GGK03308.1"/>
    </source>
</evidence>
<dbReference type="AlphaFoldDB" id="A0A917V0B5"/>
<comment type="caution">
    <text evidence="2">The sequence shown here is derived from an EMBL/GenBank/DDBJ whole genome shotgun (WGS) entry which is preliminary data.</text>
</comment>
<dbReference type="EMBL" id="BMPO01000007">
    <property type="protein sequence ID" value="GGK03308.1"/>
    <property type="molecule type" value="Genomic_DNA"/>
</dbReference>
<feature type="chain" id="PRO_5037297538" evidence="1">
    <location>
        <begin position="22"/>
        <end position="104"/>
    </location>
</feature>
<organism evidence="2 3">
    <name type="scientific">Pseudomonas matsuisoli</name>
    <dbReference type="NCBI Taxonomy" id="1515666"/>
    <lineage>
        <taxon>Bacteria</taxon>
        <taxon>Pseudomonadati</taxon>
        <taxon>Pseudomonadota</taxon>
        <taxon>Gammaproteobacteria</taxon>
        <taxon>Pseudomonadales</taxon>
        <taxon>Pseudomonadaceae</taxon>
        <taxon>Pseudomonas</taxon>
    </lineage>
</organism>
<reference evidence="2" key="1">
    <citation type="journal article" date="2014" name="Int. J. Syst. Evol. Microbiol.">
        <title>Complete genome sequence of Corynebacterium casei LMG S-19264T (=DSM 44701T), isolated from a smear-ripened cheese.</title>
        <authorList>
            <consortium name="US DOE Joint Genome Institute (JGI-PGF)"/>
            <person name="Walter F."/>
            <person name="Albersmeier A."/>
            <person name="Kalinowski J."/>
            <person name="Ruckert C."/>
        </authorList>
    </citation>
    <scope>NUCLEOTIDE SEQUENCE</scope>
    <source>
        <strain evidence="2">JCM 30078</strain>
    </source>
</reference>
<dbReference type="InterPro" id="IPR012661">
    <property type="entry name" value="CHP02448"/>
</dbReference>
<dbReference type="Pfam" id="PF09498">
    <property type="entry name" value="DUF2388"/>
    <property type="match status" value="1"/>
</dbReference>
<feature type="signal peptide" evidence="1">
    <location>
        <begin position="1"/>
        <end position="21"/>
    </location>
</feature>
<accession>A0A917V0B5</accession>
<dbReference type="NCBIfam" id="TIGR02448">
    <property type="entry name" value="conserverd hypothetical protein"/>
    <property type="match status" value="1"/>
</dbReference>
<name>A0A917V0B5_9PSED</name>
<proteinExistence type="predicted"/>
<dbReference type="Proteomes" id="UP000635983">
    <property type="component" value="Unassembled WGS sequence"/>
</dbReference>
<gene>
    <name evidence="2" type="ORF">GCM10009304_31400</name>
</gene>
<dbReference type="RefSeq" id="WP_188984307.1">
    <property type="nucleotide sequence ID" value="NZ_BMPO01000007.1"/>
</dbReference>